<dbReference type="EMBL" id="HBUE01056591">
    <property type="protein sequence ID" value="CAG6466679.1"/>
    <property type="molecule type" value="Transcribed_RNA"/>
</dbReference>
<dbReference type="InterPro" id="IPR000340">
    <property type="entry name" value="Dual-sp_phosphatase_cat-dom"/>
</dbReference>
<keyword evidence="1" id="KW-0378">Hydrolase</keyword>
<evidence type="ECO:0000259" key="4">
    <source>
        <dbReference type="PROSITE" id="PS50056"/>
    </source>
</evidence>
<proteinExistence type="predicted"/>
<dbReference type="SMART" id="SM00404">
    <property type="entry name" value="PTPc_motif"/>
    <property type="match status" value="1"/>
</dbReference>
<dbReference type="SUPFAM" id="SSF52799">
    <property type="entry name" value="(Phosphotyrosine protein) phosphatases II"/>
    <property type="match status" value="1"/>
</dbReference>
<dbReference type="PANTHER" id="PTHR10367">
    <property type="entry name" value="MRNA-CAPPING ENZYME"/>
    <property type="match status" value="1"/>
</dbReference>
<dbReference type="PROSITE" id="PS50056">
    <property type="entry name" value="TYR_PHOSPHATASE_2"/>
    <property type="match status" value="1"/>
</dbReference>
<feature type="compositionally biased region" description="Basic and acidic residues" evidence="3">
    <location>
        <begin position="178"/>
        <end position="187"/>
    </location>
</feature>
<dbReference type="InterPro" id="IPR003595">
    <property type="entry name" value="Tyr_Pase_cat"/>
</dbReference>
<dbReference type="SMART" id="SM00195">
    <property type="entry name" value="DSPc"/>
    <property type="match status" value="1"/>
</dbReference>
<organism evidence="5">
    <name type="scientific">Culex pipiens</name>
    <name type="common">House mosquito</name>
    <dbReference type="NCBI Taxonomy" id="7175"/>
    <lineage>
        <taxon>Eukaryota</taxon>
        <taxon>Metazoa</taxon>
        <taxon>Ecdysozoa</taxon>
        <taxon>Arthropoda</taxon>
        <taxon>Hexapoda</taxon>
        <taxon>Insecta</taxon>
        <taxon>Pterygota</taxon>
        <taxon>Neoptera</taxon>
        <taxon>Endopterygota</taxon>
        <taxon>Diptera</taxon>
        <taxon>Nematocera</taxon>
        <taxon>Culicoidea</taxon>
        <taxon>Culicidae</taxon>
        <taxon>Culicinae</taxon>
        <taxon>Culicini</taxon>
        <taxon>Culex</taxon>
        <taxon>Culex</taxon>
    </lineage>
</organism>
<protein>
    <submittedName>
        <fullName evidence="5">RNA/RNP complex-1-interacting phosphatase</fullName>
    </submittedName>
</protein>
<dbReference type="InterPro" id="IPR020422">
    <property type="entry name" value="TYR_PHOSPHATASE_DUAL_dom"/>
</dbReference>
<sequence>MAKRLPDRWLNYTSIGAQVEGTPFVPLKVPLKKAFFKGRSPESFTPADVRSQLPNLGMMIDLTYTTKYYSPVEFNNYNIQHKKLLTKGHEIPQRSLVDKFIEIVKQFLSDEQNKDKQIGVHCTHGLNRTGYFVCAYMILEQGRNPRDTINVFNKARFHKMERANYLNSLMTLNSTERAPSDERRRSFEGCAPRDSYQRNDDRSYHQSSRNGRYSYAEGSGNWRSDRSPRKFEPSSSREHREIYRRRDYDGNGGDNGHAANGNSERPRQYEARGQRSNQYRWSREEHH</sequence>
<evidence type="ECO:0000256" key="3">
    <source>
        <dbReference type="SAM" id="MobiDB-lite"/>
    </source>
</evidence>
<feature type="domain" description="Tyrosine specific protein phosphatases" evidence="4">
    <location>
        <begin position="98"/>
        <end position="167"/>
    </location>
</feature>
<dbReference type="InterPro" id="IPR051029">
    <property type="entry name" value="mRNA_Capping_Enz/RNA_Phosphat"/>
</dbReference>
<feature type="compositionally biased region" description="Basic and acidic residues" evidence="3">
    <location>
        <begin position="223"/>
        <end position="249"/>
    </location>
</feature>
<feature type="region of interest" description="Disordered" evidence="3">
    <location>
        <begin position="174"/>
        <end position="287"/>
    </location>
</feature>
<dbReference type="AlphaFoldDB" id="A0A8D8FE20"/>
<dbReference type="PROSITE" id="PS00383">
    <property type="entry name" value="TYR_PHOSPHATASE_1"/>
    <property type="match status" value="1"/>
</dbReference>
<evidence type="ECO:0000313" key="5">
    <source>
        <dbReference type="EMBL" id="CAG6466679.1"/>
    </source>
</evidence>
<keyword evidence="2" id="KW-0904">Protein phosphatase</keyword>
<dbReference type="PANTHER" id="PTHR10367:SF9">
    <property type="entry name" value="DUAL-SPECIFICITY PHOSPHATASE 11 (RNA_RNP COMPLEX 1-INTERACTING)"/>
    <property type="match status" value="1"/>
</dbReference>
<dbReference type="InterPro" id="IPR029021">
    <property type="entry name" value="Prot-tyrosine_phosphatase-like"/>
</dbReference>
<dbReference type="Pfam" id="PF00782">
    <property type="entry name" value="DSPc"/>
    <property type="match status" value="1"/>
</dbReference>
<dbReference type="InterPro" id="IPR000387">
    <property type="entry name" value="Tyr_Pase_dom"/>
</dbReference>
<dbReference type="Gene3D" id="3.90.190.10">
    <property type="entry name" value="Protein tyrosine phosphatase superfamily"/>
    <property type="match status" value="1"/>
</dbReference>
<evidence type="ECO:0000256" key="2">
    <source>
        <dbReference type="ARBA" id="ARBA00022912"/>
    </source>
</evidence>
<feature type="compositionally biased region" description="Basic and acidic residues" evidence="3">
    <location>
        <begin position="195"/>
        <end position="204"/>
    </location>
</feature>
<reference evidence="5" key="1">
    <citation type="submission" date="2021-05" db="EMBL/GenBank/DDBJ databases">
        <authorList>
            <person name="Alioto T."/>
            <person name="Alioto T."/>
            <person name="Gomez Garrido J."/>
        </authorList>
    </citation>
    <scope>NUCLEOTIDE SEQUENCE</scope>
</reference>
<dbReference type="InterPro" id="IPR016130">
    <property type="entry name" value="Tyr_Pase_AS"/>
</dbReference>
<dbReference type="GO" id="GO:0004651">
    <property type="term" value="F:polynucleotide 5'-phosphatase activity"/>
    <property type="evidence" value="ECO:0007669"/>
    <property type="project" value="TreeGrafter"/>
</dbReference>
<name>A0A8D8FE20_CULPI</name>
<dbReference type="EMBL" id="HBUE01143776">
    <property type="protein sequence ID" value="CAG6502003.1"/>
    <property type="molecule type" value="Transcribed_RNA"/>
</dbReference>
<dbReference type="EMBL" id="HBUE01248601">
    <property type="protein sequence ID" value="CAG6553238.1"/>
    <property type="molecule type" value="Transcribed_RNA"/>
</dbReference>
<evidence type="ECO:0000256" key="1">
    <source>
        <dbReference type="ARBA" id="ARBA00022801"/>
    </source>
</evidence>
<dbReference type="GO" id="GO:0004721">
    <property type="term" value="F:phosphoprotein phosphatase activity"/>
    <property type="evidence" value="ECO:0007669"/>
    <property type="project" value="UniProtKB-KW"/>
</dbReference>
<feature type="compositionally biased region" description="Basic and acidic residues" evidence="3">
    <location>
        <begin position="264"/>
        <end position="273"/>
    </location>
</feature>
<accession>A0A8D8FE20</accession>